<dbReference type="PANTHER" id="PTHR24302">
    <property type="entry name" value="CYTOCHROME P450 FAMILY 3"/>
    <property type="match status" value="1"/>
</dbReference>
<comment type="function">
    <text evidence="8">Cytochromes P450 are a group of heme-thiolate monooxygenases. They oxidize a variety of structurally unrelated compounds, including steroids, fatty acids, and xenobiotics.</text>
</comment>
<dbReference type="PRINTS" id="PR00385">
    <property type="entry name" value="P450"/>
</dbReference>
<dbReference type="SUPFAM" id="SSF48264">
    <property type="entry name" value="Cytochrome P450"/>
    <property type="match status" value="1"/>
</dbReference>
<dbReference type="PROSITE" id="PS00086">
    <property type="entry name" value="CYTOCHROME_P450"/>
    <property type="match status" value="1"/>
</dbReference>
<keyword evidence="3 9" id="KW-0349">Heme</keyword>
<dbReference type="GO" id="GO:0005506">
    <property type="term" value="F:iron ion binding"/>
    <property type="evidence" value="ECO:0007669"/>
    <property type="project" value="InterPro"/>
</dbReference>
<dbReference type="GO" id="GO:0008395">
    <property type="term" value="F:steroid hydroxylase activity"/>
    <property type="evidence" value="ECO:0007669"/>
    <property type="project" value="TreeGrafter"/>
</dbReference>
<name>A0A8R1HXS9_CAEJA</name>
<proteinExistence type="inferred from homology"/>
<keyword evidence="12" id="KW-1185">Reference proteome</keyword>
<reference evidence="11" key="2">
    <citation type="submission" date="2022-06" db="UniProtKB">
        <authorList>
            <consortium name="EnsemblMetazoa"/>
        </authorList>
    </citation>
    <scope>IDENTIFICATION</scope>
    <source>
        <strain evidence="11">DF5081</strain>
    </source>
</reference>
<accession>A0A8R1HXS9</accession>
<dbReference type="PRINTS" id="PR00463">
    <property type="entry name" value="EP450I"/>
</dbReference>
<evidence type="ECO:0000313" key="11">
    <source>
        <dbReference type="EnsemblMetazoa" id="CJA11456.1"/>
    </source>
</evidence>
<evidence type="ECO:0000256" key="5">
    <source>
        <dbReference type="ARBA" id="ARBA00023002"/>
    </source>
</evidence>
<keyword evidence="6 9" id="KW-0408">Iron</keyword>
<keyword evidence="4 9" id="KW-0479">Metal-binding</keyword>
<feature type="binding site" description="axial binding residue" evidence="9">
    <location>
        <position position="462"/>
    </location>
    <ligand>
        <name>heme</name>
        <dbReference type="ChEBI" id="CHEBI:30413"/>
    </ligand>
    <ligandPart>
        <name>Fe</name>
        <dbReference type="ChEBI" id="CHEBI:18248"/>
    </ligandPart>
</feature>
<dbReference type="CDD" id="cd11055">
    <property type="entry name" value="CYP3A-like"/>
    <property type="match status" value="1"/>
</dbReference>
<dbReference type="InterPro" id="IPR050705">
    <property type="entry name" value="Cytochrome_P450_3A"/>
</dbReference>
<reference evidence="12" key="1">
    <citation type="submission" date="2010-08" db="EMBL/GenBank/DDBJ databases">
        <authorList>
            <consortium name="Caenorhabditis japonica Sequencing Consortium"/>
            <person name="Wilson R.K."/>
        </authorList>
    </citation>
    <scope>NUCLEOTIDE SEQUENCE [LARGE SCALE GENOMIC DNA]</scope>
    <source>
        <strain evidence="12">DF5081</strain>
    </source>
</reference>
<dbReference type="AlphaFoldDB" id="A0A8R1HXS9"/>
<evidence type="ECO:0000256" key="3">
    <source>
        <dbReference type="ARBA" id="ARBA00022617"/>
    </source>
</evidence>
<protein>
    <recommendedName>
        <fullName evidence="13">Cytochrome P450</fullName>
    </recommendedName>
</protein>
<dbReference type="InterPro" id="IPR017972">
    <property type="entry name" value="Cyt_P450_CS"/>
</dbReference>
<dbReference type="InterPro" id="IPR002401">
    <property type="entry name" value="Cyt_P450_E_grp-I"/>
</dbReference>
<dbReference type="EnsemblMetazoa" id="CJA11456.1">
    <property type="protein sequence ID" value="CJA11456.1"/>
    <property type="gene ID" value="WBGene00130660"/>
</dbReference>
<dbReference type="GO" id="GO:0020037">
    <property type="term" value="F:heme binding"/>
    <property type="evidence" value="ECO:0007669"/>
    <property type="project" value="InterPro"/>
</dbReference>
<keyword evidence="7 10" id="KW-0503">Monooxygenase</keyword>
<dbReference type="GO" id="GO:0016705">
    <property type="term" value="F:oxidoreductase activity, acting on paired donors, with incorporation or reduction of molecular oxygen"/>
    <property type="evidence" value="ECO:0007669"/>
    <property type="project" value="InterPro"/>
</dbReference>
<evidence type="ECO:0000256" key="8">
    <source>
        <dbReference type="ARBA" id="ARBA00043906"/>
    </source>
</evidence>
<evidence type="ECO:0000256" key="1">
    <source>
        <dbReference type="ARBA" id="ARBA00001971"/>
    </source>
</evidence>
<dbReference type="InterPro" id="IPR001128">
    <property type="entry name" value="Cyt_P450"/>
</dbReference>
<dbReference type="Pfam" id="PF00067">
    <property type="entry name" value="p450"/>
    <property type="match status" value="1"/>
</dbReference>
<evidence type="ECO:0000256" key="9">
    <source>
        <dbReference type="PIRSR" id="PIRSR602401-1"/>
    </source>
</evidence>
<evidence type="ECO:0000256" key="6">
    <source>
        <dbReference type="ARBA" id="ARBA00023004"/>
    </source>
</evidence>
<organism evidence="11 12">
    <name type="scientific">Caenorhabditis japonica</name>
    <dbReference type="NCBI Taxonomy" id="281687"/>
    <lineage>
        <taxon>Eukaryota</taxon>
        <taxon>Metazoa</taxon>
        <taxon>Ecdysozoa</taxon>
        <taxon>Nematoda</taxon>
        <taxon>Chromadorea</taxon>
        <taxon>Rhabditida</taxon>
        <taxon>Rhabditina</taxon>
        <taxon>Rhabditomorpha</taxon>
        <taxon>Rhabditoidea</taxon>
        <taxon>Rhabditidae</taxon>
        <taxon>Peloderinae</taxon>
        <taxon>Caenorhabditis</taxon>
    </lineage>
</organism>
<dbReference type="PANTHER" id="PTHR24302:SF15">
    <property type="entry name" value="FATTY-ACID PEROXYGENASE"/>
    <property type="match status" value="1"/>
</dbReference>
<dbReference type="Gene3D" id="1.10.630.10">
    <property type="entry name" value="Cytochrome P450"/>
    <property type="match status" value="1"/>
</dbReference>
<evidence type="ECO:0000256" key="7">
    <source>
        <dbReference type="ARBA" id="ARBA00023033"/>
    </source>
</evidence>
<dbReference type="InterPro" id="IPR036396">
    <property type="entry name" value="Cyt_P450_sf"/>
</dbReference>
<evidence type="ECO:0000313" key="12">
    <source>
        <dbReference type="Proteomes" id="UP000005237"/>
    </source>
</evidence>
<evidence type="ECO:0000256" key="10">
    <source>
        <dbReference type="RuleBase" id="RU000461"/>
    </source>
</evidence>
<dbReference type="FunFam" id="1.10.630.10:FF:000182">
    <property type="entry name" value="Cytochrome P450 3A4"/>
    <property type="match status" value="1"/>
</dbReference>
<evidence type="ECO:0000256" key="4">
    <source>
        <dbReference type="ARBA" id="ARBA00022723"/>
    </source>
</evidence>
<keyword evidence="5 10" id="KW-0560">Oxidoreductase</keyword>
<comment type="cofactor">
    <cofactor evidence="1 9">
        <name>heme</name>
        <dbReference type="ChEBI" id="CHEBI:30413"/>
    </cofactor>
</comment>
<dbReference type="Proteomes" id="UP000005237">
    <property type="component" value="Unassembled WGS sequence"/>
</dbReference>
<evidence type="ECO:0000256" key="2">
    <source>
        <dbReference type="ARBA" id="ARBA00010617"/>
    </source>
</evidence>
<evidence type="ECO:0008006" key="13">
    <source>
        <dbReference type="Google" id="ProtNLM"/>
    </source>
</evidence>
<comment type="similarity">
    <text evidence="2 10">Belongs to the cytochrome P450 family.</text>
</comment>
<sequence length="517" mass="59780">MSILILTVTVTAILSVLSYYLWIWSYWMRRGVKGPRGLPFVGVLDQLLVHETPGMLKLGEWTKKYGPVYGITDGTHRTLVIADPDMVHEIFVKQFDNFYGRKLNPIQGDPETDQRVHLLAAQGHRWKRLRTISAPTFSNGNLRKLKSTVEDCSLELLRHIENKTADGQQIDMLSFYQEFTMDVIGRIAMGQTDSQMFRNPILDVVRDIFCGNHNNLMLICQVFPAIGSAVRQLTFKYPDKIPAFKLYSLMEQTVTTRMRHRNEDLKKGIELDEPHDFIDLFLNAKTDEEFENEANEEFTKRNMKVTKQLTAEEVVGQCFLFLIAGFDTTALSLSYATYLLATNPRVQQKLHEEVDRECPDPEIEFEQLNKLKYMECVLKETLRLYPLASISNSRKCLRSTTVNGVKIEEGTHVQLDTWSLHYDPKIWGDDVEEFKPERWENTEDYNEHKGYYLPFGMGPRQCIGMRLAYMEQKLLLAHILRKYRLETGTKTAIPLKLVGSATTSPKDVFLHLIPRHD</sequence>